<keyword evidence="2" id="KW-1185">Reference proteome</keyword>
<sequence>MTSHAKKFVPYSVSFTCSRNKSHVPPPILLKRHDTLFLPDSGSSHNIPPTSVPTSHIDFARSPSLAAPENYADGVYIMRHNVFEPKKPFPVRMSEK</sequence>
<evidence type="ECO:0000313" key="1">
    <source>
        <dbReference type="EMBL" id="EFX84968.1"/>
    </source>
</evidence>
<accession>E9G6M0</accession>
<evidence type="ECO:0000313" key="2">
    <source>
        <dbReference type="Proteomes" id="UP000000305"/>
    </source>
</evidence>
<dbReference type="AlphaFoldDB" id="E9G6M0"/>
<gene>
    <name evidence="1" type="ORF">DAPPUDRAFT_238520</name>
</gene>
<dbReference type="KEGG" id="dpx:DAPPUDRAFT_238520"/>
<name>E9G6M0_DAPPU</name>
<dbReference type="Proteomes" id="UP000000305">
    <property type="component" value="Unassembled WGS sequence"/>
</dbReference>
<dbReference type="HOGENOM" id="CLU_2361820_0_0_1"/>
<dbReference type="EMBL" id="GL732533">
    <property type="protein sequence ID" value="EFX84968.1"/>
    <property type="molecule type" value="Genomic_DNA"/>
</dbReference>
<reference evidence="1 2" key="1">
    <citation type="journal article" date="2011" name="Science">
        <title>The ecoresponsive genome of Daphnia pulex.</title>
        <authorList>
            <person name="Colbourne J.K."/>
            <person name="Pfrender M.E."/>
            <person name="Gilbert D."/>
            <person name="Thomas W.K."/>
            <person name="Tucker A."/>
            <person name="Oakley T.H."/>
            <person name="Tokishita S."/>
            <person name="Aerts A."/>
            <person name="Arnold G.J."/>
            <person name="Basu M.K."/>
            <person name="Bauer D.J."/>
            <person name="Caceres C.E."/>
            <person name="Carmel L."/>
            <person name="Casola C."/>
            <person name="Choi J.H."/>
            <person name="Detter J.C."/>
            <person name="Dong Q."/>
            <person name="Dusheyko S."/>
            <person name="Eads B.D."/>
            <person name="Frohlich T."/>
            <person name="Geiler-Samerotte K.A."/>
            <person name="Gerlach D."/>
            <person name="Hatcher P."/>
            <person name="Jogdeo S."/>
            <person name="Krijgsveld J."/>
            <person name="Kriventseva E.V."/>
            <person name="Kultz D."/>
            <person name="Laforsch C."/>
            <person name="Lindquist E."/>
            <person name="Lopez J."/>
            <person name="Manak J.R."/>
            <person name="Muller J."/>
            <person name="Pangilinan J."/>
            <person name="Patwardhan R.P."/>
            <person name="Pitluck S."/>
            <person name="Pritham E.J."/>
            <person name="Rechtsteiner A."/>
            <person name="Rho M."/>
            <person name="Rogozin I.B."/>
            <person name="Sakarya O."/>
            <person name="Salamov A."/>
            <person name="Schaack S."/>
            <person name="Shapiro H."/>
            <person name="Shiga Y."/>
            <person name="Skalitzky C."/>
            <person name="Smith Z."/>
            <person name="Souvorov A."/>
            <person name="Sung W."/>
            <person name="Tang Z."/>
            <person name="Tsuchiya D."/>
            <person name="Tu H."/>
            <person name="Vos H."/>
            <person name="Wang M."/>
            <person name="Wolf Y.I."/>
            <person name="Yamagata H."/>
            <person name="Yamada T."/>
            <person name="Ye Y."/>
            <person name="Shaw J.R."/>
            <person name="Andrews J."/>
            <person name="Crease T.J."/>
            <person name="Tang H."/>
            <person name="Lucas S.M."/>
            <person name="Robertson H.M."/>
            <person name="Bork P."/>
            <person name="Koonin E.V."/>
            <person name="Zdobnov E.M."/>
            <person name="Grigoriev I.V."/>
            <person name="Lynch M."/>
            <person name="Boore J.L."/>
        </authorList>
    </citation>
    <scope>NUCLEOTIDE SEQUENCE [LARGE SCALE GENOMIC DNA]</scope>
</reference>
<dbReference type="InParanoid" id="E9G6M0"/>
<proteinExistence type="predicted"/>
<protein>
    <submittedName>
        <fullName evidence="1">Uncharacterized protein</fullName>
    </submittedName>
</protein>
<organism evidence="1 2">
    <name type="scientific">Daphnia pulex</name>
    <name type="common">Water flea</name>
    <dbReference type="NCBI Taxonomy" id="6669"/>
    <lineage>
        <taxon>Eukaryota</taxon>
        <taxon>Metazoa</taxon>
        <taxon>Ecdysozoa</taxon>
        <taxon>Arthropoda</taxon>
        <taxon>Crustacea</taxon>
        <taxon>Branchiopoda</taxon>
        <taxon>Diplostraca</taxon>
        <taxon>Cladocera</taxon>
        <taxon>Anomopoda</taxon>
        <taxon>Daphniidae</taxon>
        <taxon>Daphnia</taxon>
    </lineage>
</organism>